<evidence type="ECO:0000256" key="3">
    <source>
        <dbReference type="ARBA" id="ARBA00022898"/>
    </source>
</evidence>
<keyword evidence="7" id="KW-0808">Transferase</keyword>
<dbReference type="InterPro" id="IPR015421">
    <property type="entry name" value="PyrdxlP-dep_Trfase_major"/>
</dbReference>
<dbReference type="InterPro" id="IPR000192">
    <property type="entry name" value="Aminotrans_V_dom"/>
</dbReference>
<feature type="modified residue" description="N6-(pyridoxal phosphate)lysine" evidence="5">
    <location>
        <position position="198"/>
    </location>
</feature>
<accession>A0A3D9BZ68</accession>
<evidence type="ECO:0000313" key="8">
    <source>
        <dbReference type="Proteomes" id="UP000257131"/>
    </source>
</evidence>
<feature type="binding site" evidence="4">
    <location>
        <position position="353"/>
    </location>
    <ligand>
        <name>substrate</name>
    </ligand>
</feature>
<dbReference type="RefSeq" id="WP_115977822.1">
    <property type="nucleotide sequence ID" value="NZ_QOHR01000001.1"/>
</dbReference>
<dbReference type="InterPro" id="IPR024169">
    <property type="entry name" value="SP_NH2Trfase/AEP_transaminase"/>
</dbReference>
<proteinExistence type="inferred from homology"/>
<keyword evidence="8" id="KW-1185">Reference proteome</keyword>
<evidence type="ECO:0000259" key="6">
    <source>
        <dbReference type="Pfam" id="PF00266"/>
    </source>
</evidence>
<evidence type="ECO:0000256" key="5">
    <source>
        <dbReference type="PIRSR" id="PIRSR000524-50"/>
    </source>
</evidence>
<dbReference type="GO" id="GO:0008453">
    <property type="term" value="F:alanine-glyoxylate transaminase activity"/>
    <property type="evidence" value="ECO:0007669"/>
    <property type="project" value="TreeGrafter"/>
</dbReference>
<comment type="caution">
    <text evidence="7">The sequence shown here is derived from an EMBL/GenBank/DDBJ whole genome shotgun (WGS) entry which is preliminary data.</text>
</comment>
<dbReference type="PANTHER" id="PTHR21152:SF40">
    <property type="entry name" value="ALANINE--GLYOXYLATE AMINOTRANSFERASE"/>
    <property type="match status" value="1"/>
</dbReference>
<dbReference type="Gene3D" id="3.90.1150.10">
    <property type="entry name" value="Aspartate Aminotransferase, domain 1"/>
    <property type="match status" value="1"/>
</dbReference>
<evidence type="ECO:0000256" key="1">
    <source>
        <dbReference type="ARBA" id="ARBA00001933"/>
    </source>
</evidence>
<protein>
    <submittedName>
        <fullName evidence="7">Alanine--glyoxylate aminotransferase family protein</fullName>
    </submittedName>
</protein>
<dbReference type="EMBL" id="QOHR01000001">
    <property type="protein sequence ID" value="REC58779.1"/>
    <property type="molecule type" value="Genomic_DNA"/>
</dbReference>
<dbReference type="SUPFAM" id="SSF53383">
    <property type="entry name" value="PLP-dependent transferases"/>
    <property type="match status" value="1"/>
</dbReference>
<dbReference type="GO" id="GO:0004760">
    <property type="term" value="F:L-serine-pyruvate transaminase activity"/>
    <property type="evidence" value="ECO:0007669"/>
    <property type="project" value="TreeGrafter"/>
</dbReference>
<dbReference type="PIRSF" id="PIRSF000524">
    <property type="entry name" value="SPT"/>
    <property type="match status" value="1"/>
</dbReference>
<keyword evidence="7" id="KW-0032">Aminotransferase</keyword>
<comment type="cofactor">
    <cofactor evidence="1 5">
        <name>pyridoxal 5'-phosphate</name>
        <dbReference type="ChEBI" id="CHEBI:597326"/>
    </cofactor>
</comment>
<dbReference type="InterPro" id="IPR015422">
    <property type="entry name" value="PyrdxlP-dep_Trfase_small"/>
</dbReference>
<dbReference type="OrthoDB" id="389074at2"/>
<gene>
    <name evidence="7" type="ORF">DRV84_00685</name>
</gene>
<evidence type="ECO:0000313" key="7">
    <source>
        <dbReference type="EMBL" id="REC58779.1"/>
    </source>
</evidence>
<dbReference type="Gene3D" id="3.40.640.10">
    <property type="entry name" value="Type I PLP-dependent aspartate aminotransferase-like (Major domain)"/>
    <property type="match status" value="1"/>
</dbReference>
<name>A0A3D9BZ68_9RHOB</name>
<dbReference type="Pfam" id="PF00266">
    <property type="entry name" value="Aminotran_5"/>
    <property type="match status" value="1"/>
</dbReference>
<sequence>MSLAQGRPYLAIPGPSVVPDRVLAAMHRPAPNIYEGELIEMTAGIARDLCGVARTGGDVAMYVANGHGAWEAALANTLAPGDKVLVLATGRFGHGWAEMAEAMGFEVEILDFGKRAPADPERLRAALRADAGGRIGAVLATHVDTATSLRNDVAALRQVLDETGHGALLMADCIASLACDRFEMDAWGADVMVAGSQKGLMVPPGMAFVFFNARASAARARLPRVSRYWDWAPRAAPEQFYQYFGGTAPTHHLYGLREALDMIAEEGLEHVLARHATLARAIWAACARWGEGGPLELNIADPAHRSHAVTALRIGAPHGERLRAWMAGEAGVTLGIGLGMAEPGTPEAGGFFRIGHMGHLNAHMVLGLLASLEAGMRALEIPFAPGGAEAAAAVVAEAAAPPARSAAG</sequence>
<dbReference type="FunFam" id="3.90.1150.10:FF:000204">
    <property type="entry name" value="Hypothetical aminotransferase"/>
    <property type="match status" value="1"/>
</dbReference>
<organism evidence="7 8">
    <name type="scientific">Rhodosalinus sediminis</name>
    <dbReference type="NCBI Taxonomy" id="1940533"/>
    <lineage>
        <taxon>Bacteria</taxon>
        <taxon>Pseudomonadati</taxon>
        <taxon>Pseudomonadota</taxon>
        <taxon>Alphaproteobacteria</taxon>
        <taxon>Rhodobacterales</taxon>
        <taxon>Paracoccaceae</taxon>
        <taxon>Rhodosalinus</taxon>
    </lineage>
</organism>
<evidence type="ECO:0000256" key="2">
    <source>
        <dbReference type="ARBA" id="ARBA00009236"/>
    </source>
</evidence>
<dbReference type="AlphaFoldDB" id="A0A3D9BZ68"/>
<dbReference type="PANTHER" id="PTHR21152">
    <property type="entry name" value="AMINOTRANSFERASE CLASS V"/>
    <property type="match status" value="1"/>
</dbReference>
<dbReference type="InterPro" id="IPR015424">
    <property type="entry name" value="PyrdxlP-dep_Trfase"/>
</dbReference>
<feature type="domain" description="Aminotransferase class V" evidence="6">
    <location>
        <begin position="73"/>
        <end position="335"/>
    </location>
</feature>
<reference evidence="7 8" key="1">
    <citation type="journal article" date="2017" name="Int. J. Syst. Evol. Microbiol.">
        <title>Rhodosalinus sediminis gen. nov., sp. nov., isolated from marine saltern.</title>
        <authorList>
            <person name="Guo L.Y."/>
            <person name="Ling S.K."/>
            <person name="Li C.M."/>
            <person name="Chen G.J."/>
            <person name="Du Z.J."/>
        </authorList>
    </citation>
    <scope>NUCLEOTIDE SEQUENCE [LARGE SCALE GENOMIC DNA]</scope>
    <source>
        <strain evidence="7 8">WDN1C137</strain>
    </source>
</reference>
<comment type="similarity">
    <text evidence="2">Belongs to the class-V pyridoxal-phosphate-dependent aminotransferase family.</text>
</comment>
<dbReference type="GO" id="GO:0019265">
    <property type="term" value="P:glycine biosynthetic process, by transamination of glyoxylate"/>
    <property type="evidence" value="ECO:0007669"/>
    <property type="project" value="TreeGrafter"/>
</dbReference>
<dbReference type="Proteomes" id="UP000257131">
    <property type="component" value="Unassembled WGS sequence"/>
</dbReference>
<keyword evidence="3 5" id="KW-0663">Pyridoxal phosphate</keyword>
<evidence type="ECO:0000256" key="4">
    <source>
        <dbReference type="PIRSR" id="PIRSR000524-1"/>
    </source>
</evidence>